<dbReference type="Proteomes" id="UP000034794">
    <property type="component" value="Unassembled WGS sequence"/>
</dbReference>
<keyword evidence="1" id="KW-1133">Transmembrane helix</keyword>
<organism evidence="2 3">
    <name type="scientific">Candidatus Collierbacteria bacterium GW2011_GWA2_46_26</name>
    <dbReference type="NCBI Taxonomy" id="1618381"/>
    <lineage>
        <taxon>Bacteria</taxon>
        <taxon>Candidatus Collieribacteriota</taxon>
    </lineage>
</organism>
<feature type="transmembrane region" description="Helical" evidence="1">
    <location>
        <begin position="97"/>
        <end position="117"/>
    </location>
</feature>
<name>A0A0G1SG45_9BACT</name>
<proteinExistence type="predicted"/>
<dbReference type="EMBL" id="LCMI01000014">
    <property type="protein sequence ID" value="KKU32310.1"/>
    <property type="molecule type" value="Genomic_DNA"/>
</dbReference>
<feature type="transmembrane region" description="Helical" evidence="1">
    <location>
        <begin position="200"/>
        <end position="223"/>
    </location>
</feature>
<comment type="caution">
    <text evidence="2">The sequence shown here is derived from an EMBL/GenBank/DDBJ whole genome shotgun (WGS) entry which is preliminary data.</text>
</comment>
<feature type="transmembrane region" description="Helical" evidence="1">
    <location>
        <begin position="61"/>
        <end position="85"/>
    </location>
</feature>
<reference evidence="2 3" key="1">
    <citation type="journal article" date="2015" name="Nature">
        <title>rRNA introns, odd ribosomes, and small enigmatic genomes across a large radiation of phyla.</title>
        <authorList>
            <person name="Brown C.T."/>
            <person name="Hug L.A."/>
            <person name="Thomas B.C."/>
            <person name="Sharon I."/>
            <person name="Castelle C.J."/>
            <person name="Singh A."/>
            <person name="Wilkins M.J."/>
            <person name="Williams K.H."/>
            <person name="Banfield J.F."/>
        </authorList>
    </citation>
    <scope>NUCLEOTIDE SEQUENCE [LARGE SCALE GENOMIC DNA]</scope>
</reference>
<feature type="transmembrane region" description="Helical" evidence="1">
    <location>
        <begin position="243"/>
        <end position="266"/>
    </location>
</feature>
<evidence type="ECO:0000313" key="2">
    <source>
        <dbReference type="EMBL" id="KKU32310.1"/>
    </source>
</evidence>
<dbReference type="AlphaFoldDB" id="A0A0G1SG45"/>
<feature type="transmembrane region" description="Helical" evidence="1">
    <location>
        <begin position="278"/>
        <end position="306"/>
    </location>
</feature>
<evidence type="ECO:0000256" key="1">
    <source>
        <dbReference type="SAM" id="Phobius"/>
    </source>
</evidence>
<keyword evidence="1" id="KW-0812">Transmembrane</keyword>
<keyword evidence="1" id="KW-0472">Membrane</keyword>
<sequence length="340" mass="36911">MLGASIALRFGLLRLISEDLPVYVRVLSSIAILIFGAVFVLTRSAELIEETTEVLSEKTKLAGGLLQSFGTAFPDMVLGVSAAFISLSLRSSDYERAINFAIIAAATTFGSNIYNIGHAAWCVWRQNLANTSSHLTLMFPHIKSGGHLTPMKDHRKKPLLAEFNTASLVLVSLTVLTTFVAVSMVLFGKVSSPLLKISEDLYQLSAPVGWVLLVLCLVTLFRFRKTERPGTDTLVVNSEENQFRHNAGGLIWLALIGSGISIFLAAESMVRGIEVISAISGTPFVIAGIMAGVIGCLGEIIVVHNFSVNPSVMIFVLILCLNTVLIWQISDLKNFFIHTK</sequence>
<protein>
    <submittedName>
        <fullName evidence="2">Uncharacterized protein</fullName>
    </submittedName>
</protein>
<accession>A0A0G1SG45</accession>
<gene>
    <name evidence="2" type="ORF">UX47_C0014G0003</name>
</gene>
<evidence type="ECO:0000313" key="3">
    <source>
        <dbReference type="Proteomes" id="UP000034794"/>
    </source>
</evidence>
<feature type="transmembrane region" description="Helical" evidence="1">
    <location>
        <begin position="312"/>
        <end position="330"/>
    </location>
</feature>
<feature type="transmembrane region" description="Helical" evidence="1">
    <location>
        <begin position="166"/>
        <end position="188"/>
    </location>
</feature>
<feature type="transmembrane region" description="Helical" evidence="1">
    <location>
        <begin position="20"/>
        <end position="41"/>
    </location>
</feature>